<keyword evidence="2" id="KW-0031">Aminopeptidase</keyword>
<dbReference type="InterPro" id="IPR053145">
    <property type="entry name" value="AB_hydrolase_Est10"/>
</dbReference>
<dbReference type="InterPro" id="IPR029058">
    <property type="entry name" value="AB_hydrolase_fold"/>
</dbReference>
<dbReference type="GO" id="GO:0004177">
    <property type="term" value="F:aminopeptidase activity"/>
    <property type="evidence" value="ECO:0007669"/>
    <property type="project" value="UniProtKB-KW"/>
</dbReference>
<keyword evidence="2" id="KW-0645">Protease</keyword>
<dbReference type="InterPro" id="IPR022742">
    <property type="entry name" value="Hydrolase_4"/>
</dbReference>
<comment type="caution">
    <text evidence="2">The sequence shown here is derived from an EMBL/GenBank/DDBJ whole genome shotgun (WGS) entry which is preliminary data.</text>
</comment>
<protein>
    <submittedName>
        <fullName evidence="2">Serine aminopeptidase domain-containing protein</fullName>
    </submittedName>
</protein>
<reference evidence="3" key="1">
    <citation type="journal article" date="2019" name="Int. J. Syst. Evol. Microbiol.">
        <title>The Global Catalogue of Microorganisms (GCM) 10K type strain sequencing project: providing services to taxonomists for standard genome sequencing and annotation.</title>
        <authorList>
            <consortium name="The Broad Institute Genomics Platform"/>
            <consortium name="The Broad Institute Genome Sequencing Center for Infectious Disease"/>
            <person name="Wu L."/>
            <person name="Ma J."/>
        </authorList>
    </citation>
    <scope>NUCLEOTIDE SEQUENCE [LARGE SCALE GENOMIC DNA]</scope>
    <source>
        <strain evidence="3">CGMCC 1.18575</strain>
    </source>
</reference>
<feature type="domain" description="Serine aminopeptidase S33" evidence="1">
    <location>
        <begin position="34"/>
        <end position="148"/>
    </location>
</feature>
<dbReference type="PANTHER" id="PTHR43265:SF1">
    <property type="entry name" value="ESTERASE ESTD"/>
    <property type="match status" value="1"/>
</dbReference>
<keyword evidence="3" id="KW-1185">Reference proteome</keyword>
<dbReference type="RefSeq" id="WP_378139917.1">
    <property type="nucleotide sequence ID" value="NZ_JBHSMI010000067.1"/>
</dbReference>
<gene>
    <name evidence="2" type="ORF">ACFPOF_31805</name>
</gene>
<dbReference type="PANTHER" id="PTHR43265">
    <property type="entry name" value="ESTERASE ESTD"/>
    <property type="match status" value="1"/>
</dbReference>
<dbReference type="Gene3D" id="3.40.50.1820">
    <property type="entry name" value="alpha/beta hydrolase"/>
    <property type="match status" value="1"/>
</dbReference>
<evidence type="ECO:0000313" key="2">
    <source>
        <dbReference type="EMBL" id="MFC5407339.1"/>
    </source>
</evidence>
<dbReference type="Pfam" id="PF12146">
    <property type="entry name" value="Hydrolase_4"/>
    <property type="match status" value="1"/>
</dbReference>
<evidence type="ECO:0000259" key="1">
    <source>
        <dbReference type="Pfam" id="PF12146"/>
    </source>
</evidence>
<dbReference type="Proteomes" id="UP001596113">
    <property type="component" value="Unassembled WGS sequence"/>
</dbReference>
<dbReference type="SUPFAM" id="SSF53474">
    <property type="entry name" value="alpha/beta-Hydrolases"/>
    <property type="match status" value="1"/>
</dbReference>
<dbReference type="EMBL" id="JBHSMI010000067">
    <property type="protein sequence ID" value="MFC5407339.1"/>
    <property type="molecule type" value="Genomic_DNA"/>
</dbReference>
<evidence type="ECO:0000313" key="3">
    <source>
        <dbReference type="Proteomes" id="UP001596113"/>
    </source>
</evidence>
<name>A0ABW0I207_9BACL</name>
<accession>A0ABW0I207</accession>
<keyword evidence="2" id="KW-0378">Hydrolase</keyword>
<sequence length="263" mass="29362">MITEAKEKLLSIVDQGRLAAVLHYPSTNGDRVRAVIICQGLNGERAEKHRMAVKFGRLLAANGIACMRFDYFGMGLSDGASYEMTTSTKVSNVKKVYAYLRALGFIHPDKITLLGFSDGAKISLLSALELEVRSLIHWSPVYKGGARNYFAARKPKVIRNPHDGNSFVVPWSGLWFGVRYFQDLANHDVAAGLKAYSGKSLVIYDNQDDTVRTDLESLQPDCDFAFNRQRDVLRVDGAGHLFSSAEFERKVMLASLHWLQRAV</sequence>
<proteinExistence type="predicted"/>
<organism evidence="2 3">
    <name type="scientific">Cohnella soli</name>
    <dbReference type="NCBI Taxonomy" id="425005"/>
    <lineage>
        <taxon>Bacteria</taxon>
        <taxon>Bacillati</taxon>
        <taxon>Bacillota</taxon>
        <taxon>Bacilli</taxon>
        <taxon>Bacillales</taxon>
        <taxon>Paenibacillaceae</taxon>
        <taxon>Cohnella</taxon>
    </lineage>
</organism>